<keyword evidence="2" id="KW-1185">Reference proteome</keyword>
<feature type="non-terminal residue" evidence="1">
    <location>
        <position position="1"/>
    </location>
</feature>
<protein>
    <submittedName>
        <fullName evidence="1">Uncharacterized protein</fullName>
    </submittedName>
</protein>
<dbReference type="Proteomes" id="UP001295444">
    <property type="component" value="Chromosome 12"/>
</dbReference>
<evidence type="ECO:0000313" key="2">
    <source>
        <dbReference type="Proteomes" id="UP001295444"/>
    </source>
</evidence>
<gene>
    <name evidence="1" type="ORF">PECUL_23A045688</name>
</gene>
<reference evidence="1" key="1">
    <citation type="submission" date="2022-03" db="EMBL/GenBank/DDBJ databases">
        <authorList>
            <person name="Alioto T."/>
            <person name="Alioto T."/>
            <person name="Gomez Garrido J."/>
        </authorList>
    </citation>
    <scope>NUCLEOTIDE SEQUENCE</scope>
</reference>
<proteinExistence type="predicted"/>
<accession>A0AAD1TDI4</accession>
<evidence type="ECO:0000313" key="1">
    <source>
        <dbReference type="EMBL" id="CAH2324713.1"/>
    </source>
</evidence>
<dbReference type="AlphaFoldDB" id="A0AAD1TDI4"/>
<sequence length="126" mass="14067">ETHNNGTSVDTTIMKGWVQRTICLFGNANSALVSEGDTDVPMKIDLQLTHLANKESGPSAEGFGDYFIKEIGKYIFSLLDKAQSTIKINFKPKSLDIKEGTTSQPILSIWIIFKRPLTHRQIQITN</sequence>
<dbReference type="EMBL" id="OW240923">
    <property type="protein sequence ID" value="CAH2324713.1"/>
    <property type="molecule type" value="Genomic_DNA"/>
</dbReference>
<organism evidence="1 2">
    <name type="scientific">Pelobates cultripes</name>
    <name type="common">Western spadefoot toad</name>
    <dbReference type="NCBI Taxonomy" id="61616"/>
    <lineage>
        <taxon>Eukaryota</taxon>
        <taxon>Metazoa</taxon>
        <taxon>Chordata</taxon>
        <taxon>Craniata</taxon>
        <taxon>Vertebrata</taxon>
        <taxon>Euteleostomi</taxon>
        <taxon>Amphibia</taxon>
        <taxon>Batrachia</taxon>
        <taxon>Anura</taxon>
        <taxon>Pelobatoidea</taxon>
        <taxon>Pelobatidae</taxon>
        <taxon>Pelobates</taxon>
    </lineage>
</organism>
<name>A0AAD1TDI4_PELCU</name>